<dbReference type="Gene3D" id="3.30.70.930">
    <property type="match status" value="1"/>
</dbReference>
<dbReference type="PANTHER" id="PTHR33777">
    <property type="entry name" value="UPF0045 PROTEIN ECM15"/>
    <property type="match status" value="1"/>
</dbReference>
<dbReference type="Proteomes" id="UP000182762">
    <property type="component" value="Unassembled WGS sequence"/>
</dbReference>
<dbReference type="EMBL" id="FOXX01000007">
    <property type="protein sequence ID" value="SFQ72839.1"/>
    <property type="molecule type" value="Genomic_DNA"/>
</dbReference>
<sequence>MTTLLEISVIPVGTESASYKEYITDAVNLIKDKGLTYHIGPSSTVIEGEIDQVMEVAKEIHKHSLKQNANRVVTNLRIEERSDKDMSISHQMRAVKEASQ</sequence>
<dbReference type="InterPro" id="IPR002767">
    <property type="entry name" value="Thiamine_BP"/>
</dbReference>
<dbReference type="NCBIfam" id="TIGR00106">
    <property type="entry name" value="MTH1187 family thiamine-binding protein"/>
    <property type="match status" value="1"/>
</dbReference>
<evidence type="ECO:0000313" key="4">
    <source>
        <dbReference type="Proteomes" id="UP000182762"/>
    </source>
</evidence>
<organism evidence="3 4">
    <name type="scientific">Priestia endophytica DSM 13796</name>
    <dbReference type="NCBI Taxonomy" id="1121089"/>
    <lineage>
        <taxon>Bacteria</taxon>
        <taxon>Bacillati</taxon>
        <taxon>Bacillota</taxon>
        <taxon>Bacilli</taxon>
        <taxon>Bacillales</taxon>
        <taxon>Bacillaceae</taxon>
        <taxon>Priestia</taxon>
    </lineage>
</organism>
<comment type="caution">
    <text evidence="3">The sequence shown here is derived from an EMBL/GenBank/DDBJ whole genome shotgun (WGS) entry which is preliminary data.</text>
</comment>
<dbReference type="SUPFAM" id="SSF89957">
    <property type="entry name" value="MTH1187/YkoF-like"/>
    <property type="match status" value="1"/>
</dbReference>
<reference evidence="3 4" key="1">
    <citation type="submission" date="2016-10" db="EMBL/GenBank/DDBJ databases">
        <authorList>
            <person name="Varghese N."/>
            <person name="Submissions S."/>
        </authorList>
    </citation>
    <scope>NUCLEOTIDE SEQUENCE [LARGE SCALE GENOMIC DNA]</scope>
    <source>
        <strain evidence="3 4">DSM 13796</strain>
    </source>
</reference>
<comment type="similarity">
    <text evidence="1">Belongs to the UPF0045 family.</text>
</comment>
<accession>A0A1I6AW36</accession>
<dbReference type="InterPro" id="IPR029756">
    <property type="entry name" value="MTH1187/YkoF-like"/>
</dbReference>
<dbReference type="GeneID" id="93711682"/>
<dbReference type="InterPro" id="IPR051614">
    <property type="entry name" value="UPF0045_domain"/>
</dbReference>
<gene>
    <name evidence="3" type="ORF">SAMN02745910_03063</name>
</gene>
<dbReference type="Pfam" id="PF01910">
    <property type="entry name" value="Thiamine_BP"/>
    <property type="match status" value="1"/>
</dbReference>
<evidence type="ECO:0000259" key="2">
    <source>
        <dbReference type="Pfam" id="PF01910"/>
    </source>
</evidence>
<dbReference type="RefSeq" id="WP_061803331.1">
    <property type="nucleotide sequence ID" value="NZ_FOXX01000007.1"/>
</dbReference>
<keyword evidence="4" id="KW-1185">Reference proteome</keyword>
<feature type="domain" description="Thiamine-binding protein" evidence="2">
    <location>
        <begin position="6"/>
        <end position="96"/>
    </location>
</feature>
<dbReference type="PANTHER" id="PTHR33777:SF1">
    <property type="entry name" value="UPF0045 PROTEIN ECM15"/>
    <property type="match status" value="1"/>
</dbReference>
<protein>
    <submittedName>
        <fullName evidence="3">Uncharacterized protein, MTH1187 family</fullName>
    </submittedName>
</protein>
<evidence type="ECO:0000256" key="1">
    <source>
        <dbReference type="ARBA" id="ARBA00010272"/>
    </source>
</evidence>
<name>A0A1I6AW36_9BACI</name>
<evidence type="ECO:0000313" key="3">
    <source>
        <dbReference type="EMBL" id="SFQ72839.1"/>
    </source>
</evidence>
<proteinExistence type="inferred from homology"/>